<name>A0A4Z0W6E0_9BACT</name>
<proteinExistence type="predicted"/>
<accession>A0A4Z0W6E0</accession>
<dbReference type="RefSeq" id="WP_135402341.1">
    <property type="nucleotide sequence ID" value="NZ_SRME01000001.1"/>
</dbReference>
<dbReference type="AlphaFoldDB" id="A0A4Z0W6E0"/>
<dbReference type="EMBL" id="SRME01000001">
    <property type="protein sequence ID" value="TGG88644.1"/>
    <property type="molecule type" value="Genomic_DNA"/>
</dbReference>
<dbReference type="Proteomes" id="UP000297288">
    <property type="component" value="Unassembled WGS sequence"/>
</dbReference>
<reference evidence="1 2" key="1">
    <citation type="submission" date="2019-04" db="EMBL/GenBank/DDBJ databases">
        <title>Draft genome sequence data and analysis of a Fermenting Bacterium, Geotoga petraea strain HO-Geo1, isolated from heavy-oil petroleum reservoir in Russia.</title>
        <authorList>
            <person name="Grouzdev D.S."/>
            <person name="Semenova E.M."/>
            <person name="Sokolova D.S."/>
            <person name="Tourova T.P."/>
            <person name="Poltaraus A.B."/>
            <person name="Nazina T.N."/>
        </authorList>
    </citation>
    <scope>NUCLEOTIDE SEQUENCE [LARGE SCALE GENOMIC DNA]</scope>
    <source>
        <strain evidence="1 2">HO-Geo1</strain>
    </source>
</reference>
<organism evidence="1 2">
    <name type="scientific">Geotoga petraea</name>
    <dbReference type="NCBI Taxonomy" id="28234"/>
    <lineage>
        <taxon>Bacteria</taxon>
        <taxon>Thermotogati</taxon>
        <taxon>Thermotogota</taxon>
        <taxon>Thermotogae</taxon>
        <taxon>Petrotogales</taxon>
        <taxon>Petrotogaceae</taxon>
        <taxon>Geotoga</taxon>
    </lineage>
</organism>
<evidence type="ECO:0000313" key="1">
    <source>
        <dbReference type="EMBL" id="TGG88644.1"/>
    </source>
</evidence>
<comment type="caution">
    <text evidence="1">The sequence shown here is derived from an EMBL/GenBank/DDBJ whole genome shotgun (WGS) entry which is preliminary data.</text>
</comment>
<gene>
    <name evidence="1" type="ORF">E4650_00100</name>
</gene>
<sequence length="515" mass="61965">MDSIEKIILDVNRYGFFGRPILNYEYEKKKDQDLIFYLEIMNLYGQFNHEQVIKLLDKNIEHVSNLNIYYLLLTIKMSSLYILNYEEHLSIFNSLYMNLDKIPEPAKKIVTNALISINSKILEKSRKIPDDYHKDLFLHSNHMMVKARGTENPALKKQLHLESIITAKKIPNPSLIIANLLDGYRACENPKKRYWLLRTAVYYSSYYFSSENRIIDIYDEYLKYLKTRDYYRYITELFVLTKSFSKLNTLQESGDAEVFDLDLNKKYYRNTQEVQNLFKDYIDSFGINKFSKKAKLGKRAAHNIINGKSDRVHAKTLYELFQDDFFQDKNFYEISVEKFKSYLDNNIEKFISEIRKKKSRDFLIDLIIIMITIKKLNKKVFRNIYNLILNNEDLKLNYNEKMILYIIYKDYSSIFLKAKQRLLKKTFKQFDEEKLVVFYEFFSEKIDFKSRTMLTILLENISRLQEINMKIETTLKIPDNKFFDKKDVLKALWYFDETQRKKLVTLYNNMIEELY</sequence>
<protein>
    <submittedName>
        <fullName evidence="1">Uncharacterized protein</fullName>
    </submittedName>
</protein>
<evidence type="ECO:0000313" key="2">
    <source>
        <dbReference type="Proteomes" id="UP000297288"/>
    </source>
</evidence>